<keyword evidence="1" id="KW-0732">Signal</keyword>
<organism evidence="3">
    <name type="scientific">virus sp. ctQmo6</name>
    <dbReference type="NCBI Taxonomy" id="2827990"/>
    <lineage>
        <taxon>Viruses</taxon>
    </lineage>
</organism>
<dbReference type="EMBL" id="BK059102">
    <property type="protein sequence ID" value="DAE30076.1"/>
    <property type="molecule type" value="Genomic_DNA"/>
</dbReference>
<sequence>MKRKKIALFVLAVVIPLLMVADIGCQFDGLLNNKEVIVQAKPKKKASIVWKKYKVTAYCPCRKCSGRWGRLTATGAKAKQGRTIAVDPKVISYGTKLHLKGIGKFAAEDCGAKIKGNRLDIYFDSHKDAEEFGVQTVKVRILKKGE</sequence>
<evidence type="ECO:0000313" key="3">
    <source>
        <dbReference type="EMBL" id="DAE30076.1"/>
    </source>
</evidence>
<evidence type="ECO:0000259" key="2">
    <source>
        <dbReference type="Pfam" id="PF06725"/>
    </source>
</evidence>
<dbReference type="InterPro" id="IPR036908">
    <property type="entry name" value="RlpA-like_sf"/>
</dbReference>
<dbReference type="GO" id="GO:0004553">
    <property type="term" value="F:hydrolase activity, hydrolyzing O-glycosyl compounds"/>
    <property type="evidence" value="ECO:0007669"/>
    <property type="project" value="InterPro"/>
</dbReference>
<dbReference type="PANTHER" id="PTHR39160">
    <property type="entry name" value="CELL WALL-BINDING PROTEIN YOCH"/>
    <property type="match status" value="1"/>
</dbReference>
<reference evidence="3" key="1">
    <citation type="journal article" date="2021" name="Proc. Natl. Acad. Sci. U.S.A.">
        <title>A Catalog of Tens of Thousands of Viruses from Human Metagenomes Reveals Hidden Associations with Chronic Diseases.</title>
        <authorList>
            <person name="Tisza M.J."/>
            <person name="Buck C.B."/>
        </authorList>
    </citation>
    <scope>NUCLEOTIDE SEQUENCE</scope>
    <source>
        <strain evidence="3">CtQmo6</strain>
    </source>
</reference>
<dbReference type="GO" id="GO:0019867">
    <property type="term" value="C:outer membrane"/>
    <property type="evidence" value="ECO:0007669"/>
    <property type="project" value="InterPro"/>
</dbReference>
<protein>
    <submittedName>
        <fullName evidence="3">Lytic transglycosylase</fullName>
    </submittedName>
</protein>
<dbReference type="Pfam" id="PF06725">
    <property type="entry name" value="3D"/>
    <property type="match status" value="1"/>
</dbReference>
<name>A0A8S5RGH4_9VIRU</name>
<dbReference type="CDD" id="cd14667">
    <property type="entry name" value="3D_containing_proteins"/>
    <property type="match status" value="1"/>
</dbReference>
<dbReference type="InterPro" id="IPR051933">
    <property type="entry name" value="Resuscitation_pf_RpfB"/>
</dbReference>
<dbReference type="InterPro" id="IPR010611">
    <property type="entry name" value="3D_dom"/>
</dbReference>
<dbReference type="SUPFAM" id="SSF50685">
    <property type="entry name" value="Barwin-like endoglucanases"/>
    <property type="match status" value="1"/>
</dbReference>
<dbReference type="InterPro" id="IPR059180">
    <property type="entry name" value="3D_YorM"/>
</dbReference>
<dbReference type="Gene3D" id="2.40.40.10">
    <property type="entry name" value="RlpA-like domain"/>
    <property type="match status" value="1"/>
</dbReference>
<dbReference type="GO" id="GO:0009254">
    <property type="term" value="P:peptidoglycan turnover"/>
    <property type="evidence" value="ECO:0007669"/>
    <property type="project" value="InterPro"/>
</dbReference>
<feature type="domain" description="3D" evidence="2">
    <location>
        <begin position="82"/>
        <end position="143"/>
    </location>
</feature>
<proteinExistence type="predicted"/>
<accession>A0A8S5RGH4</accession>
<dbReference type="PANTHER" id="PTHR39160:SF4">
    <property type="entry name" value="RESUSCITATION-PROMOTING FACTOR RPFB"/>
    <property type="match status" value="1"/>
</dbReference>
<evidence type="ECO:0000256" key="1">
    <source>
        <dbReference type="ARBA" id="ARBA00022729"/>
    </source>
</evidence>